<name>A0A845DAL5_9BACT</name>
<sequence length="426" mass="48307">MIIKKYKNLNQRKRLVLGIILLFILLLTPLYFFVLAENNIDNKQQILSTISKHKQEEEINPIQKCFSLPEGRDACYFNLCEKENPYLCAEDLLESTVKISGPEQAMEALNDMMASSLFGIASGHQLAHIIGKTTSHHYGLNIEAFLRCTPDFNFGCQHGFFEDILTIQNDPVKVALEICESAPQKPYLDKFYCYHGMGHGFMLVASYHLKDALSLCDQLPTLQTQNACYEGVFMENEDGFSEGIRLEEMGFTKDDVLAPCNRVEDKYRNECYGEHGVYIMQHSNLSIRDASLVCLEAGDYTQECINSLAVLAIAFGWHELLRGSFEGTPAETTAYLCSQFLPEYIEVCQIIAISNMLNKDRTDIQMKMNAPDFCLAFQNNTSDCFKIIGAELFEFTQDHNEVIRGCNKAPEEYRESCYEGGGITIR</sequence>
<reference evidence="1 2" key="1">
    <citation type="submission" date="2019-09" db="EMBL/GenBank/DDBJ databases">
        <title>Characterisation of the sponge microbiome using genome-centric metagenomics.</title>
        <authorList>
            <person name="Engelberts J.P."/>
            <person name="Robbins S.J."/>
            <person name="De Goeij J.M."/>
            <person name="Aranda M."/>
            <person name="Bell S.C."/>
            <person name="Webster N.S."/>
        </authorList>
    </citation>
    <scope>NUCLEOTIDE SEQUENCE [LARGE SCALE GENOMIC DNA]</scope>
    <source>
        <strain evidence="1">SB0662_bin_43</strain>
    </source>
</reference>
<evidence type="ECO:0000313" key="1">
    <source>
        <dbReference type="EMBL" id="MYE38397.1"/>
    </source>
</evidence>
<dbReference type="AlphaFoldDB" id="A0A845DAL5"/>
<accession>A0A845DAL5</accession>
<evidence type="ECO:0000313" key="2">
    <source>
        <dbReference type="Proteomes" id="UP000449092"/>
    </source>
</evidence>
<organism evidence="1 2">
    <name type="scientific">Candidatus Spechtbacteria bacterium SB0662_bin_43</name>
    <dbReference type="NCBI Taxonomy" id="2604897"/>
    <lineage>
        <taxon>Bacteria</taxon>
        <taxon>Candidatus Spechtiibacteriota</taxon>
    </lineage>
</organism>
<dbReference type="Proteomes" id="UP000449092">
    <property type="component" value="Unassembled WGS sequence"/>
</dbReference>
<proteinExistence type="predicted"/>
<gene>
    <name evidence="1" type="ORF">F4X82_02690</name>
</gene>
<comment type="caution">
    <text evidence="1">The sequence shown here is derived from an EMBL/GenBank/DDBJ whole genome shotgun (WGS) entry which is preliminary data.</text>
</comment>
<dbReference type="EMBL" id="VXOY01000022">
    <property type="protein sequence ID" value="MYE38397.1"/>
    <property type="molecule type" value="Genomic_DNA"/>
</dbReference>
<protein>
    <submittedName>
        <fullName evidence="1">Uncharacterized protein</fullName>
    </submittedName>
</protein>